<keyword evidence="7" id="KW-1185">Reference proteome</keyword>
<dbReference type="EMBL" id="CACSIO010000005">
    <property type="protein sequence ID" value="CAA0099189.1"/>
    <property type="molecule type" value="Genomic_DNA"/>
</dbReference>
<dbReference type="PANTHER" id="PTHR43588:SF1">
    <property type="entry name" value="COBALT-PRECORRIN-8 METHYLMUTASE"/>
    <property type="match status" value="1"/>
</dbReference>
<dbReference type="GO" id="GO:0016993">
    <property type="term" value="F:precorrin-8X methylmutase activity"/>
    <property type="evidence" value="ECO:0007669"/>
    <property type="project" value="UniProtKB-EC"/>
</dbReference>
<keyword evidence="4 6" id="KW-0413">Isomerase</keyword>
<evidence type="ECO:0000313" key="7">
    <source>
        <dbReference type="Proteomes" id="UP000441399"/>
    </source>
</evidence>
<keyword evidence="3" id="KW-0169">Cobalamin biosynthesis</keyword>
<organism evidence="6 7">
    <name type="scientific">BD1-7 clade bacterium</name>
    <dbReference type="NCBI Taxonomy" id="2029982"/>
    <lineage>
        <taxon>Bacteria</taxon>
        <taxon>Pseudomonadati</taxon>
        <taxon>Pseudomonadota</taxon>
        <taxon>Gammaproteobacteria</taxon>
        <taxon>Cellvibrionales</taxon>
        <taxon>Spongiibacteraceae</taxon>
        <taxon>BD1-7 clade</taxon>
    </lineage>
</organism>
<evidence type="ECO:0000256" key="4">
    <source>
        <dbReference type="ARBA" id="ARBA00023235"/>
    </source>
</evidence>
<dbReference type="InterPro" id="IPR036588">
    <property type="entry name" value="CobH/CbiC_sf"/>
</dbReference>
<evidence type="ECO:0000256" key="3">
    <source>
        <dbReference type="ARBA" id="ARBA00022573"/>
    </source>
</evidence>
<reference evidence="6 7" key="1">
    <citation type="submission" date="2019-11" db="EMBL/GenBank/DDBJ databases">
        <authorList>
            <person name="Holert J."/>
        </authorList>
    </citation>
    <scope>NUCLEOTIDE SEQUENCE [LARGE SCALE GENOMIC DNA]</scope>
    <source>
        <strain evidence="6">SB11_3</strain>
    </source>
</reference>
<evidence type="ECO:0000256" key="2">
    <source>
        <dbReference type="ARBA" id="ARBA00009774"/>
    </source>
</evidence>
<dbReference type="InterPro" id="IPR003722">
    <property type="entry name" value="Cbl_synth_CobH/CbiC"/>
</dbReference>
<dbReference type="SUPFAM" id="SSF63965">
    <property type="entry name" value="Precorrin-8X methylmutase CbiC/CobH"/>
    <property type="match status" value="1"/>
</dbReference>
<evidence type="ECO:0000256" key="1">
    <source>
        <dbReference type="ARBA" id="ARBA00004953"/>
    </source>
</evidence>
<name>A0A5S9P6P3_9GAMM</name>
<dbReference type="UniPathway" id="UPA00148"/>
<accession>A0A5S9P6P3</accession>
<dbReference type="EC" id="5.4.99.61" evidence="6"/>
<dbReference type="GO" id="GO:0009236">
    <property type="term" value="P:cobalamin biosynthetic process"/>
    <property type="evidence" value="ECO:0007669"/>
    <property type="project" value="UniProtKB-UniPathway"/>
</dbReference>
<comment type="pathway">
    <text evidence="1">Cofactor biosynthesis; adenosylcobalamin biosynthesis.</text>
</comment>
<feature type="domain" description="Cobalamin biosynthesis precorrin-8X methylmutase CobH/CbiC" evidence="5">
    <location>
        <begin position="12"/>
        <end position="206"/>
    </location>
</feature>
<proteinExistence type="inferred from homology"/>
<evidence type="ECO:0000259" key="5">
    <source>
        <dbReference type="Pfam" id="PF02570"/>
    </source>
</evidence>
<dbReference type="Pfam" id="PF02570">
    <property type="entry name" value="CbiC"/>
    <property type="match status" value="1"/>
</dbReference>
<dbReference type="AlphaFoldDB" id="A0A5S9P6P3"/>
<gene>
    <name evidence="6" type="primary">cobH</name>
    <name evidence="6" type="ORF">OPDIPICF_04252</name>
</gene>
<sequence length="213" mass="23132">MAFEYETDPQAIETESFRQIRTLTELSAFTRAEQQVAMRVVHSVGIPAVAEQIRFSPNACEAGCAALEGDAEILCDVEMVKQGITKRMIVRPPLCFLNSDEAIRLARKRGETRSMAALDCWLPCLEGSIVVIGNAPTALFRLLEMIESGAPKPALVIGMPVGFVGAAESKQALWDHHQRLGIECITLLGREGGSAVSSASCNALLRVNRGEIY</sequence>
<dbReference type="OrthoDB" id="9780708at2"/>
<protein>
    <submittedName>
        <fullName evidence="6">Precorrin-8X methylmutase</fullName>
        <ecNumber evidence="6">5.4.99.61</ecNumber>
    </submittedName>
</protein>
<dbReference type="PANTHER" id="PTHR43588">
    <property type="entry name" value="COBALT-PRECORRIN-8 METHYLMUTASE"/>
    <property type="match status" value="1"/>
</dbReference>
<dbReference type="Proteomes" id="UP000441399">
    <property type="component" value="Unassembled WGS sequence"/>
</dbReference>
<dbReference type="Gene3D" id="3.40.50.10230">
    <property type="entry name" value="Cobalamin biosynthesis CobH/CbiC, precorrin-8X methylmutase"/>
    <property type="match status" value="1"/>
</dbReference>
<comment type="similarity">
    <text evidence="2">Belongs to the CobH/CbiC family.</text>
</comment>
<evidence type="ECO:0000313" key="6">
    <source>
        <dbReference type="EMBL" id="CAA0099189.1"/>
    </source>
</evidence>